<accession>A0ABN9R4I1</accession>
<feature type="signal peptide" evidence="1">
    <location>
        <begin position="1"/>
        <end position="19"/>
    </location>
</feature>
<evidence type="ECO:0000313" key="2">
    <source>
        <dbReference type="EMBL" id="CAK0813683.1"/>
    </source>
</evidence>
<organism evidence="2 3">
    <name type="scientific">Prorocentrum cordatum</name>
    <dbReference type="NCBI Taxonomy" id="2364126"/>
    <lineage>
        <taxon>Eukaryota</taxon>
        <taxon>Sar</taxon>
        <taxon>Alveolata</taxon>
        <taxon>Dinophyceae</taxon>
        <taxon>Prorocentrales</taxon>
        <taxon>Prorocentraceae</taxon>
        <taxon>Prorocentrum</taxon>
    </lineage>
</organism>
<dbReference type="Proteomes" id="UP001189429">
    <property type="component" value="Unassembled WGS sequence"/>
</dbReference>
<dbReference type="EMBL" id="CAUYUJ010005446">
    <property type="protein sequence ID" value="CAK0813683.1"/>
    <property type="molecule type" value="Genomic_DNA"/>
</dbReference>
<gene>
    <name evidence="2" type="ORF">PCOR1329_LOCUS17515</name>
</gene>
<comment type="caution">
    <text evidence="2">The sequence shown here is derived from an EMBL/GenBank/DDBJ whole genome shotgun (WGS) entry which is preliminary data.</text>
</comment>
<keyword evidence="3" id="KW-1185">Reference proteome</keyword>
<name>A0ABN9R4I1_9DINO</name>
<feature type="chain" id="PRO_5046494027" evidence="1">
    <location>
        <begin position="20"/>
        <end position="129"/>
    </location>
</feature>
<protein>
    <submittedName>
        <fullName evidence="2">Uncharacterized protein</fullName>
    </submittedName>
</protein>
<reference evidence="2" key="1">
    <citation type="submission" date="2023-10" db="EMBL/GenBank/DDBJ databases">
        <authorList>
            <person name="Chen Y."/>
            <person name="Shah S."/>
            <person name="Dougan E. K."/>
            <person name="Thang M."/>
            <person name="Chan C."/>
        </authorList>
    </citation>
    <scope>NUCLEOTIDE SEQUENCE [LARGE SCALE GENOMIC DNA]</scope>
</reference>
<proteinExistence type="predicted"/>
<evidence type="ECO:0000256" key="1">
    <source>
        <dbReference type="SAM" id="SignalP"/>
    </source>
</evidence>
<keyword evidence="1" id="KW-0732">Signal</keyword>
<sequence>MSRALGVAALIILAQAAAAEAGRLKGSKANATARFTVNDKVYVAGSLFAEGSSITIGCNEHSGTSKFKVCGCNAKVIAHALSECQSYQQYDTQIGQCDCSTTACDDQTLTSGYSEKFEWTAYSFEIQAC</sequence>
<evidence type="ECO:0000313" key="3">
    <source>
        <dbReference type="Proteomes" id="UP001189429"/>
    </source>
</evidence>